<evidence type="ECO:0000256" key="1">
    <source>
        <dbReference type="SAM" id="MobiDB-lite"/>
    </source>
</evidence>
<evidence type="ECO:0000313" key="3">
    <source>
        <dbReference type="Proteomes" id="UP000037122"/>
    </source>
</evidence>
<organism evidence="2 3">
    <name type="scientific">Candidozyma auris</name>
    <name type="common">Yeast</name>
    <name type="synonym">Candida auris</name>
    <dbReference type="NCBI Taxonomy" id="498019"/>
    <lineage>
        <taxon>Eukaryota</taxon>
        <taxon>Fungi</taxon>
        <taxon>Dikarya</taxon>
        <taxon>Ascomycota</taxon>
        <taxon>Saccharomycotina</taxon>
        <taxon>Pichiomycetes</taxon>
        <taxon>Metschnikowiaceae</taxon>
        <taxon>Candidozyma</taxon>
    </lineage>
</organism>
<dbReference type="EMBL" id="LGST01000032">
    <property type="protein sequence ID" value="KND98393.1"/>
    <property type="molecule type" value="Genomic_DNA"/>
</dbReference>
<accession>A0A0L0NWI6</accession>
<name>A0A0L0NWI6_CANAR</name>
<feature type="region of interest" description="Disordered" evidence="1">
    <location>
        <begin position="17"/>
        <end position="47"/>
    </location>
</feature>
<protein>
    <submittedName>
        <fullName evidence="2">Uncharacterized protein</fullName>
    </submittedName>
</protein>
<gene>
    <name evidence="2" type="ORF">QG37_04744</name>
</gene>
<evidence type="ECO:0000313" key="2">
    <source>
        <dbReference type="EMBL" id="KND98393.1"/>
    </source>
</evidence>
<proteinExistence type="predicted"/>
<dbReference type="Proteomes" id="UP000037122">
    <property type="component" value="Unassembled WGS sequence"/>
</dbReference>
<dbReference type="VEuPathDB" id="FungiDB:QG37_04744"/>
<reference evidence="3" key="1">
    <citation type="journal article" date="2015" name="BMC Genomics">
        <title>Draft genome of a commonly misdiagnosed multidrug resistant pathogen Candida auris.</title>
        <authorList>
            <person name="Chatterjee S."/>
            <person name="Alampalli S.V."/>
            <person name="Nageshan R.K."/>
            <person name="Chettiar S.T."/>
            <person name="Joshi S."/>
            <person name="Tatu U.S."/>
        </authorList>
    </citation>
    <scope>NUCLEOTIDE SEQUENCE [LARGE SCALE GENOMIC DNA]</scope>
    <source>
        <strain evidence="3">6684</strain>
    </source>
</reference>
<comment type="caution">
    <text evidence="2">The sequence shown here is derived from an EMBL/GenBank/DDBJ whole genome shotgun (WGS) entry which is preliminary data.</text>
</comment>
<dbReference type="AlphaFoldDB" id="A0A0L0NWI6"/>
<sequence length="100" mass="11363">MEQVRWVTRFRGTSAQWGKWPQPARESGSVRDRNRAASGGLGEEGGAQLALRRTENWPTYSLDAGHIAGEFQKIPGCFVFWWNGFRGSVPERGQREGRQR</sequence>